<dbReference type="InterPro" id="IPR001851">
    <property type="entry name" value="ABC_transp_permease"/>
</dbReference>
<dbReference type="NCBIfam" id="TIGR03409">
    <property type="entry name" value="urea_trans_UrtB"/>
    <property type="match status" value="1"/>
</dbReference>
<feature type="transmembrane region" description="Helical" evidence="9">
    <location>
        <begin position="436"/>
        <end position="456"/>
    </location>
</feature>
<keyword evidence="2" id="KW-0813">Transport</keyword>
<evidence type="ECO:0000256" key="1">
    <source>
        <dbReference type="ARBA" id="ARBA00004651"/>
    </source>
</evidence>
<dbReference type="InterPro" id="IPR017779">
    <property type="entry name" value="ABC_UrtB_bac"/>
</dbReference>
<evidence type="ECO:0000256" key="9">
    <source>
        <dbReference type="SAM" id="Phobius"/>
    </source>
</evidence>
<keyword evidence="4 9" id="KW-0812">Transmembrane</keyword>
<dbReference type="Pfam" id="PF02653">
    <property type="entry name" value="BPD_transp_2"/>
    <property type="match status" value="1"/>
</dbReference>
<dbReference type="AlphaFoldDB" id="A0A2S9QK17"/>
<evidence type="ECO:0000256" key="4">
    <source>
        <dbReference type="ARBA" id="ARBA00022692"/>
    </source>
</evidence>
<feature type="transmembrane region" description="Helical" evidence="9">
    <location>
        <begin position="305"/>
        <end position="325"/>
    </location>
</feature>
<feature type="transmembrane region" description="Helical" evidence="9">
    <location>
        <begin position="388"/>
        <end position="405"/>
    </location>
</feature>
<dbReference type="PANTHER" id="PTHR11795">
    <property type="entry name" value="BRANCHED-CHAIN AMINO ACID TRANSPORT SYSTEM PERMEASE PROTEIN LIVH"/>
    <property type="match status" value="1"/>
</dbReference>
<dbReference type="GO" id="GO:0006865">
    <property type="term" value="P:amino acid transport"/>
    <property type="evidence" value="ECO:0007669"/>
    <property type="project" value="UniProtKB-KW"/>
</dbReference>
<keyword evidence="7 9" id="KW-0472">Membrane</keyword>
<comment type="caution">
    <text evidence="11">The sequence shown here is derived from an EMBL/GenBank/DDBJ whole genome shotgun (WGS) entry which is preliminary data.</text>
</comment>
<keyword evidence="3" id="KW-1003">Cell membrane</keyword>
<reference evidence="11 12" key="1">
    <citation type="submission" date="2018-02" db="EMBL/GenBank/DDBJ databases">
        <title>Whole genome sequencing of endophytic bacterium.</title>
        <authorList>
            <person name="Eedara R."/>
            <person name="Podile A.R."/>
        </authorList>
    </citation>
    <scope>NUCLEOTIDE SEQUENCE [LARGE SCALE GENOMIC DNA]</scope>
    <source>
        <strain evidence="11 12">RP1T</strain>
    </source>
</reference>
<evidence type="ECO:0000313" key="11">
    <source>
        <dbReference type="EMBL" id="PRH89678.1"/>
    </source>
</evidence>
<gene>
    <name evidence="11" type="primary">urtB</name>
    <name evidence="11" type="ORF">C5L14_01650</name>
</gene>
<dbReference type="EMBL" id="PUEJ01000001">
    <property type="protein sequence ID" value="PRH89678.1"/>
    <property type="molecule type" value="Genomic_DNA"/>
</dbReference>
<dbReference type="InterPro" id="IPR052157">
    <property type="entry name" value="BCAA_transport_permease"/>
</dbReference>
<dbReference type="GO" id="GO:0005886">
    <property type="term" value="C:plasma membrane"/>
    <property type="evidence" value="ECO:0007669"/>
    <property type="project" value="UniProtKB-SubCell"/>
</dbReference>
<comment type="subcellular location">
    <subcellularLocation>
        <location evidence="1">Cell membrane</location>
        <topology evidence="1">Multi-pass membrane protein</topology>
    </subcellularLocation>
</comment>
<feature type="transmembrane region" description="Helical" evidence="9">
    <location>
        <begin position="503"/>
        <end position="521"/>
    </location>
</feature>
<dbReference type="PANTHER" id="PTHR11795:SF447">
    <property type="entry name" value="ABC TRANSPORTER PERMEASE PROTEIN"/>
    <property type="match status" value="1"/>
</dbReference>
<dbReference type="OrthoDB" id="9807115at2"/>
<evidence type="ECO:0000256" key="3">
    <source>
        <dbReference type="ARBA" id="ARBA00022475"/>
    </source>
</evidence>
<keyword evidence="5" id="KW-0029">Amino-acid transport</keyword>
<dbReference type="GO" id="GO:0022857">
    <property type="term" value="F:transmembrane transporter activity"/>
    <property type="evidence" value="ECO:0007669"/>
    <property type="project" value="InterPro"/>
</dbReference>
<feature type="chain" id="PRO_5015535067" evidence="10">
    <location>
        <begin position="24"/>
        <end position="538"/>
    </location>
</feature>
<evidence type="ECO:0000256" key="6">
    <source>
        <dbReference type="ARBA" id="ARBA00022989"/>
    </source>
</evidence>
<evidence type="ECO:0000256" key="5">
    <source>
        <dbReference type="ARBA" id="ARBA00022970"/>
    </source>
</evidence>
<sequence>MGGCRFLILALWACLLMPGLVHADEAGTRAGLAKLAGAANFQQVEAVVRELAGSGDALAARPLAALADGNLCWRQSDKAILIASGSGDPLTIADPLTGADLGKAAKSELVRIKVNNAIRRAIKEASGSLTLASSDRAARLAAAAALTQTPDPAALPALDSAIAKETDTIVKARLETARAAATLFSDKPQADKSAAIGLVASLGTREAAALLGRFAGGADGALKDEAAAGIRTIDARLKLWDLAENVWYGISLASVLLLAAIGLAITFGVLGVINMAHGEMVMIGAYTTFVVQEAVRAYAPGLIDMSLLIALPLAFLVAGAVGVVIERGIIRFLYDRPLETLLATWGVSLILQQAIRVIFGPSNREVSNPGWMSGSISVGELTLTANRLWIFAFSIAVFIALRLILNRTRWGLQMRAVTQNRRMASSMGIRTPRIDALTFGLGSGIAGIAGVALSQIGNVSPNLGQGYIIDSFMVVVFGGVGNLWGTLLGALTLGIANKFLEPYAGAVLGKIIVLVFIILFIQKRPRGLFAPRGRAVEA</sequence>
<feature type="transmembrane region" description="Helical" evidence="9">
    <location>
        <begin position="246"/>
        <end position="273"/>
    </location>
</feature>
<evidence type="ECO:0000256" key="2">
    <source>
        <dbReference type="ARBA" id="ARBA00022448"/>
    </source>
</evidence>
<evidence type="ECO:0000256" key="7">
    <source>
        <dbReference type="ARBA" id="ARBA00023136"/>
    </source>
</evidence>
<evidence type="ECO:0000256" key="10">
    <source>
        <dbReference type="SAM" id="SignalP"/>
    </source>
</evidence>
<name>A0A2S9QK17_9HYPH</name>
<evidence type="ECO:0000313" key="12">
    <source>
        <dbReference type="Proteomes" id="UP000237682"/>
    </source>
</evidence>
<organism evidence="11 12">
    <name type="scientific">Labrys okinawensis</name>
    <dbReference type="NCBI Taxonomy" id="346911"/>
    <lineage>
        <taxon>Bacteria</taxon>
        <taxon>Pseudomonadati</taxon>
        <taxon>Pseudomonadota</taxon>
        <taxon>Alphaproteobacteria</taxon>
        <taxon>Hyphomicrobiales</taxon>
        <taxon>Xanthobacteraceae</taxon>
        <taxon>Labrys</taxon>
    </lineage>
</organism>
<feature type="signal peptide" evidence="10">
    <location>
        <begin position="1"/>
        <end position="23"/>
    </location>
</feature>
<protein>
    <submittedName>
        <fullName evidence="11">Urea ABC transporter permease subunit UrtB</fullName>
    </submittedName>
</protein>
<feature type="transmembrane region" description="Helical" evidence="9">
    <location>
        <begin position="468"/>
        <end position="491"/>
    </location>
</feature>
<keyword evidence="6 9" id="KW-1133">Transmembrane helix</keyword>
<proteinExistence type="inferred from homology"/>
<feature type="transmembrane region" description="Helical" evidence="9">
    <location>
        <begin position="280"/>
        <end position="299"/>
    </location>
</feature>
<evidence type="ECO:0000256" key="8">
    <source>
        <dbReference type="ARBA" id="ARBA00037998"/>
    </source>
</evidence>
<comment type="similarity">
    <text evidence="8">Belongs to the binding-protein-dependent transport system permease family. LivHM subfamily.</text>
</comment>
<keyword evidence="10" id="KW-0732">Signal</keyword>
<accession>A0A2S9QK17</accession>
<dbReference type="Proteomes" id="UP000237682">
    <property type="component" value="Unassembled WGS sequence"/>
</dbReference>
<dbReference type="CDD" id="cd06582">
    <property type="entry name" value="TM_PBP1_LivH_like"/>
    <property type="match status" value="1"/>
</dbReference>
<feature type="transmembrane region" description="Helical" evidence="9">
    <location>
        <begin position="337"/>
        <end position="359"/>
    </location>
</feature>
<keyword evidence="12" id="KW-1185">Reference proteome</keyword>